<feature type="coiled-coil region" evidence="1">
    <location>
        <begin position="9"/>
        <end position="36"/>
    </location>
</feature>
<dbReference type="AlphaFoldDB" id="A0A1S1HLC2"/>
<keyword evidence="3" id="KW-1185">Reference proteome</keyword>
<protein>
    <submittedName>
        <fullName evidence="2">Uncharacterized protein</fullName>
    </submittedName>
</protein>
<evidence type="ECO:0000256" key="1">
    <source>
        <dbReference type="SAM" id="Coils"/>
    </source>
</evidence>
<reference evidence="2 3" key="1">
    <citation type="submission" date="2016-03" db="EMBL/GenBank/DDBJ databases">
        <title>Genome sequence of Providencia stuartii strain, isolated from the salivary glands of larval Lucilia sericata.</title>
        <authorList>
            <person name="Yuan Y."/>
            <person name="Zhang Y."/>
            <person name="Fu S."/>
            <person name="Crippen T.L."/>
            <person name="Visi D."/>
            <person name="Benbow M.E."/>
            <person name="Allen M."/>
            <person name="Tomberlin J.K."/>
            <person name="Sze S.-H."/>
            <person name="Tarone A.M."/>
        </authorList>
    </citation>
    <scope>NUCLEOTIDE SEQUENCE [LARGE SCALE GENOMIC DNA]</scope>
    <source>
        <strain evidence="2 3">Crippen</strain>
    </source>
</reference>
<proteinExistence type="predicted"/>
<evidence type="ECO:0000313" key="2">
    <source>
        <dbReference type="EMBL" id="OHT23055.1"/>
    </source>
</evidence>
<accession>A0A1S1HLC2</accession>
<keyword evidence="1" id="KW-0175">Coiled coil</keyword>
<dbReference type="EMBL" id="LVIE01000199">
    <property type="protein sequence ID" value="OHT23055.1"/>
    <property type="molecule type" value="Genomic_DNA"/>
</dbReference>
<sequence>MKIFNRNQQAQQALEIERLNREIELLKQENKAYQQFVEQTYYYAGNYPAIKLVNEFRYFSPAVEYDENYAIEIYNLVQNYLYRYLTAYLTLLQTISPVRANDWEHTFERFLKEIKDNIDKHRPQQLAQFDDLK</sequence>
<organism evidence="2 3">
    <name type="scientific">Providencia stuartii</name>
    <dbReference type="NCBI Taxonomy" id="588"/>
    <lineage>
        <taxon>Bacteria</taxon>
        <taxon>Pseudomonadati</taxon>
        <taxon>Pseudomonadota</taxon>
        <taxon>Gammaproteobacteria</taxon>
        <taxon>Enterobacterales</taxon>
        <taxon>Morganellaceae</taxon>
        <taxon>Providencia</taxon>
    </lineage>
</organism>
<gene>
    <name evidence="2" type="ORF">A3Q29_21545</name>
</gene>
<evidence type="ECO:0000313" key="3">
    <source>
        <dbReference type="Proteomes" id="UP000179588"/>
    </source>
</evidence>
<comment type="caution">
    <text evidence="2">The sequence shown here is derived from an EMBL/GenBank/DDBJ whole genome shotgun (WGS) entry which is preliminary data.</text>
</comment>
<name>A0A1S1HLC2_PROST</name>
<dbReference type="Proteomes" id="UP000179588">
    <property type="component" value="Unassembled WGS sequence"/>
</dbReference>